<dbReference type="Pfam" id="PF13411">
    <property type="entry name" value="MerR_1"/>
    <property type="match status" value="1"/>
</dbReference>
<dbReference type="PANTHER" id="PTHR30204:SF90">
    <property type="entry name" value="HTH-TYPE TRANSCRIPTIONAL ACTIVATOR MTA"/>
    <property type="match status" value="1"/>
</dbReference>
<protein>
    <submittedName>
        <fullName evidence="6">MerR family transcriptional regulator</fullName>
    </submittedName>
</protein>
<dbReference type="EMBL" id="AZDG01000018">
    <property type="protein sequence ID" value="KRK64032.1"/>
    <property type="molecule type" value="Genomic_DNA"/>
</dbReference>
<dbReference type="InterPro" id="IPR012925">
    <property type="entry name" value="TipAS_dom"/>
</dbReference>
<evidence type="ECO:0000313" key="7">
    <source>
        <dbReference type="Proteomes" id="UP000050929"/>
    </source>
</evidence>
<reference evidence="6 7" key="1">
    <citation type="journal article" date="2015" name="Genome Announc.">
        <title>Expanding the biotechnology potential of lactobacilli through comparative genomics of 213 strains and associated genera.</title>
        <authorList>
            <person name="Sun Z."/>
            <person name="Harris H.M."/>
            <person name="McCann A."/>
            <person name="Guo C."/>
            <person name="Argimon S."/>
            <person name="Zhang W."/>
            <person name="Yang X."/>
            <person name="Jeffery I.B."/>
            <person name="Cooney J.C."/>
            <person name="Kagawa T.F."/>
            <person name="Liu W."/>
            <person name="Song Y."/>
            <person name="Salvetti E."/>
            <person name="Wrobel A."/>
            <person name="Rasinkangas P."/>
            <person name="Parkhill J."/>
            <person name="Rea M.C."/>
            <person name="O'Sullivan O."/>
            <person name="Ritari J."/>
            <person name="Douillard F.P."/>
            <person name="Paul Ross R."/>
            <person name="Yang R."/>
            <person name="Briner A.E."/>
            <person name="Felis G.E."/>
            <person name="de Vos W.M."/>
            <person name="Barrangou R."/>
            <person name="Klaenhammer T.R."/>
            <person name="Caufield P.W."/>
            <person name="Cui Y."/>
            <person name="Zhang H."/>
            <person name="O'Toole P.W."/>
        </authorList>
    </citation>
    <scope>NUCLEOTIDE SEQUENCE [LARGE SCALE GENOMIC DNA]</scope>
    <source>
        <strain evidence="6 7">DSM 20183</strain>
    </source>
</reference>
<dbReference type="CDD" id="cd01106">
    <property type="entry name" value="HTH_TipAL-Mta"/>
    <property type="match status" value="1"/>
</dbReference>
<sequence length="252" mass="30190">MEYTVKQLADLSGVSARTLRYYDQIDLLKPSYMTDKRYRIYKEEQVDRLQQILFFRSLDFSLTKIKQVMDSKNYSELEALEQQQKLLLIQKNHLDSLLTNIQKTIEHYKGEKIMTDSEKFAAFKENAIKDNEKKYGDEIRKNYGVETVYQANKKYRNLTKEQFTKMNNIEKQLIDDLNILSENPELDSELSQKIYLEHKEWLEYSWPNYSKKAHRELVQMYVNDGRFAKYYDDKAGKPVTELLKKVVEHFTE</sequence>
<dbReference type="STRING" id="1423811.FC72_GL000807"/>
<evidence type="ECO:0000256" key="1">
    <source>
        <dbReference type="ARBA" id="ARBA00023015"/>
    </source>
</evidence>
<dbReference type="InterPro" id="IPR036244">
    <property type="entry name" value="TipA-like_antibiotic-bd"/>
</dbReference>
<dbReference type="InterPro" id="IPR047057">
    <property type="entry name" value="MerR_fam"/>
</dbReference>
<dbReference type="SUPFAM" id="SSF89082">
    <property type="entry name" value="Antibiotic binding domain of TipA-like multidrug resistance regulators"/>
    <property type="match status" value="1"/>
</dbReference>
<comment type="caution">
    <text evidence="6">The sequence shown here is derived from an EMBL/GenBank/DDBJ whole genome shotgun (WGS) entry which is preliminary data.</text>
</comment>
<dbReference type="GO" id="GO:0003677">
    <property type="term" value="F:DNA binding"/>
    <property type="evidence" value="ECO:0007669"/>
    <property type="project" value="UniProtKB-KW"/>
</dbReference>
<keyword evidence="2" id="KW-0238">DNA-binding</keyword>
<feature type="domain" description="HTH merR-type" evidence="5">
    <location>
        <begin position="1"/>
        <end position="71"/>
    </location>
</feature>
<dbReference type="Gene3D" id="1.10.1660.10">
    <property type="match status" value="1"/>
</dbReference>
<dbReference type="PANTHER" id="PTHR30204">
    <property type="entry name" value="REDOX-CYCLING DRUG-SENSING TRANSCRIPTIONAL ACTIVATOR SOXR"/>
    <property type="match status" value="1"/>
</dbReference>
<accession>A0A0R1IXN9</accession>
<evidence type="ECO:0000313" key="6">
    <source>
        <dbReference type="EMBL" id="KRK64032.1"/>
    </source>
</evidence>
<dbReference type="Pfam" id="PF07739">
    <property type="entry name" value="TipAS"/>
    <property type="match status" value="1"/>
</dbReference>
<evidence type="ECO:0000256" key="4">
    <source>
        <dbReference type="ARBA" id="ARBA00023163"/>
    </source>
</evidence>
<dbReference type="RefSeq" id="WP_057766653.1">
    <property type="nucleotide sequence ID" value="NZ_AZDG01000018.1"/>
</dbReference>
<dbReference type="Gene3D" id="1.10.490.50">
    <property type="entry name" value="Antibiotic binding domain of TipA-like multidrug resistance regulators"/>
    <property type="match status" value="1"/>
</dbReference>
<evidence type="ECO:0000256" key="2">
    <source>
        <dbReference type="ARBA" id="ARBA00023125"/>
    </source>
</evidence>
<dbReference type="Proteomes" id="UP000050929">
    <property type="component" value="Unassembled WGS sequence"/>
</dbReference>
<keyword evidence="1" id="KW-0805">Transcription regulation</keyword>
<proteinExistence type="predicted"/>
<keyword evidence="4" id="KW-0804">Transcription</keyword>
<evidence type="ECO:0000259" key="5">
    <source>
        <dbReference type="PROSITE" id="PS50937"/>
    </source>
</evidence>
<keyword evidence="7" id="KW-1185">Reference proteome</keyword>
<dbReference type="AlphaFoldDB" id="A0A0R1IXN9"/>
<dbReference type="InterPro" id="IPR009061">
    <property type="entry name" value="DNA-bd_dom_put_sf"/>
</dbReference>
<organism evidence="6 7">
    <name type="scientific">Companilactobacillus tucceti DSM 20183</name>
    <dbReference type="NCBI Taxonomy" id="1423811"/>
    <lineage>
        <taxon>Bacteria</taxon>
        <taxon>Bacillati</taxon>
        <taxon>Bacillota</taxon>
        <taxon>Bacilli</taxon>
        <taxon>Lactobacillales</taxon>
        <taxon>Lactobacillaceae</taxon>
        <taxon>Companilactobacillus</taxon>
    </lineage>
</organism>
<dbReference type="OrthoDB" id="9814833at2"/>
<dbReference type="GO" id="GO:0003700">
    <property type="term" value="F:DNA-binding transcription factor activity"/>
    <property type="evidence" value="ECO:0007669"/>
    <property type="project" value="InterPro"/>
</dbReference>
<keyword evidence="3" id="KW-0010">Activator</keyword>
<dbReference type="PATRIC" id="fig|1423811.3.peg.818"/>
<dbReference type="InterPro" id="IPR000551">
    <property type="entry name" value="MerR-type_HTH_dom"/>
</dbReference>
<dbReference type="SUPFAM" id="SSF46955">
    <property type="entry name" value="Putative DNA-binding domain"/>
    <property type="match status" value="1"/>
</dbReference>
<dbReference type="SMART" id="SM00422">
    <property type="entry name" value="HTH_MERR"/>
    <property type="match status" value="1"/>
</dbReference>
<dbReference type="PROSITE" id="PS50937">
    <property type="entry name" value="HTH_MERR_2"/>
    <property type="match status" value="1"/>
</dbReference>
<evidence type="ECO:0000256" key="3">
    <source>
        <dbReference type="ARBA" id="ARBA00023159"/>
    </source>
</evidence>
<name>A0A0R1IXN9_9LACO</name>
<gene>
    <name evidence="6" type="ORF">FC72_GL000807</name>
</gene>